<dbReference type="InterPro" id="IPR028994">
    <property type="entry name" value="Integrin_alpha_N"/>
</dbReference>
<feature type="domain" description="SD-repeat containing protein B" evidence="6">
    <location>
        <begin position="254"/>
        <end position="331"/>
    </location>
</feature>
<evidence type="ECO:0000313" key="7">
    <source>
        <dbReference type="EMBL" id="PQO31012.1"/>
    </source>
</evidence>
<feature type="domain" description="SD-repeat containing protein B" evidence="6">
    <location>
        <begin position="731"/>
        <end position="808"/>
    </location>
</feature>
<name>A0A2S8FFT1_9BACT</name>
<dbReference type="InterPro" id="IPR013783">
    <property type="entry name" value="Ig-like_fold"/>
</dbReference>
<feature type="domain" description="SD-repeat containing protein B" evidence="6">
    <location>
        <begin position="1080"/>
        <end position="1165"/>
    </location>
</feature>
<dbReference type="RefSeq" id="WP_105332087.1">
    <property type="nucleotide sequence ID" value="NZ_PUHY01000013.1"/>
</dbReference>
<feature type="domain" description="SD-repeat containing protein B" evidence="6">
    <location>
        <begin position="379"/>
        <end position="458"/>
    </location>
</feature>
<proteinExistence type="inferred from homology"/>
<evidence type="ECO:0000256" key="4">
    <source>
        <dbReference type="ARBA" id="ARBA00022729"/>
    </source>
</evidence>
<dbReference type="SUPFAM" id="SSF117074">
    <property type="entry name" value="Hypothetical protein PA1324"/>
    <property type="match status" value="9"/>
</dbReference>
<protein>
    <recommendedName>
        <fullName evidence="6">SD-repeat containing protein B domain-containing protein</fullName>
    </recommendedName>
</protein>
<evidence type="ECO:0000256" key="2">
    <source>
        <dbReference type="ARBA" id="ARBA00007257"/>
    </source>
</evidence>
<dbReference type="PANTHER" id="PTHR36108">
    <property type="entry name" value="COLOSSIN-B-RELATED"/>
    <property type="match status" value="1"/>
</dbReference>
<evidence type="ECO:0000256" key="5">
    <source>
        <dbReference type="SAM" id="MobiDB-lite"/>
    </source>
</evidence>
<reference evidence="7 8" key="1">
    <citation type="submission" date="2018-02" db="EMBL/GenBank/DDBJ databases">
        <title>Comparative genomes isolates from brazilian mangrove.</title>
        <authorList>
            <person name="Araujo J.E."/>
            <person name="Taketani R.G."/>
            <person name="Silva M.C.P."/>
            <person name="Loureco M.V."/>
            <person name="Andreote F.D."/>
        </authorList>
    </citation>
    <scope>NUCLEOTIDE SEQUENCE [LARGE SCALE GENOMIC DNA]</scope>
    <source>
        <strain evidence="7 8">Hex-1 MGV</strain>
    </source>
</reference>
<comment type="caution">
    <text evidence="7">The sequence shown here is derived from an EMBL/GenBank/DDBJ whole genome shotgun (WGS) entry which is preliminary data.</text>
</comment>
<feature type="region of interest" description="Disordered" evidence="5">
    <location>
        <begin position="1706"/>
        <end position="1738"/>
    </location>
</feature>
<dbReference type="SUPFAM" id="SSF69318">
    <property type="entry name" value="Integrin alpha N-terminal domain"/>
    <property type="match status" value="1"/>
</dbReference>
<keyword evidence="4" id="KW-0732">Signal</keyword>
<sequence>MGFHYRDALRRFRNFFGGGKNAALHRSLRTSGLEMLEARRVMAADAIQLGAIYHEEDGAGGDDHGDTFIVTFDGGAAGTQLTRLTFDGDQIENFGNLPGLSAGDMIFDISPGGLGADASFPFKVISADGIDSVKAIVTDGGSTLILEFEGFDAGEELRFSIDVDEVIIYDPSHPDEILIDPIASGAEFQGTILTGEFSAAHYEDATVRTKFYDQYDARLIASGLDLPADNSTGHRDRTDGAFGSIIQDPLPISISGTVYHDPNLSLTQDAGEQGIAGVTLSLWKKENGVFVDTGNTVTTDANGNYVFGENLGLQPGTYQVRETQPTGYFSVGAVPGTVEGTATGSTVSGDPDVLTEISIPLGGTAAVDYDFAEATPAMIDGYVYHDRDNDGVKEAGEEGIAGVQIRVQGVDVLGNPQSFTVTTDANGYYKVTNMPPGVYEVLEVVQPPTYQDGKDTAGTIGGSTQGLAHNPGDRISAIALKGGDSGVNYNFGELRPAEIRGHVHLTDPDGNCFGEGIETTPVEGAVINLYDENGTLLATTTTDANGEYFFGNLLPGTYTIEEITPPGLIDGGDHVGTIDGITVGQLDGNDRISDIELLSGDSGVHYDFCEHLPASLSGYVYHDRNNNGIREAGEEGIEGTLLQLFDANGIQAGLAITDANGFYEFTGLSKGQYQIVELQPFEYIDGLDTAGTIFGTTVGAAVNPGDEINTIDVRWGDEGIEYNFGEIKLGSISGYVYHDQNINGTKDSGDEGIAGVTVTLINTDTNETFVTLTDDVGFYEFNDLAPGNYRVLETHPIDYQDGIDSAGTINGSIRGVAVNPGDAINNIAIGSDEHGINYNFGEYLYASISGSVHLTDEDGNCDHESASKRPVVGATIQLFDADGNLLKSTVTDSNGDYFFGELLPGTYTIVEITPPGLIDGGDSIGTINGIQVGNFNGNDRIESISLMAGQHGEDYDFCESEPADLSGYVYHDRNNDGIRDAGEEAIAGTTVQLFDKNGNLVNTLVTDSNGYYHFTGLTKGEYRIVETQPTGYLDGLDTAGTINGATIGAATNPGDVIHSIDLKFGQSGVEYNFGEVLPTSIGGFVHVDPNQDCIFDPDEDPIVGVTITLLDEAGNVIATTTTDENGHYSFTGLPPGTYTVIETQPEGYFQGGQIDHNGLADASETDRIANIVTHSGQHLDEHNFCEIPPAALSGYVFQDGDVISSASGQLPDDISSIRDGLRTDDDTPLANVILELRDGFSGQPIMGGSDSVLQGIYGNGPIRVTTDANGFYKFVGLRTGFYAVYQIQPDGYEDSIDTVGTTGGLAVNPGTSSAEISSLSVNPGNDAIIRIFVVGGTESLENNFSEVRVIPFIPPPEIPPGIPPVTPPPVITPPPSPELIAPAPLLVLPTEVLPYGGGANGFTWHLSIVDAGDPRGKEPVATSDAPYWLTSASGEFNPWNADNLSEARWTLLTEGEDGEEAELLSRLFGSKKAIPVAGDFNGDGVSELGVFIDGHWFIDLNGNGQWDDEDMYAKLGHDGDQPVVGDWDGDGKDDIGIFGKAWPNDPRAVKEEPGLPDAANRIVSIEKPKNIPPKVEHAPLGTRILKVAQHGKFRQDLIDHTFHFGVGGDYALAGDFNGDGISTIAVFRNGTWHIDSNGDGRWDPAVDAAFDFGQAGDIPVVGDWNGDGIDELGIYRDGHWVVDDNGNGVEEPTDKVFQLGEWDDVPTVGDWDGDGSDDPGVFHANKEGAVTVSNRKAS</sequence>
<dbReference type="PANTHER" id="PTHR36108:SF13">
    <property type="entry name" value="COLOSSIN-B-RELATED"/>
    <property type="match status" value="1"/>
</dbReference>
<feature type="domain" description="SD-repeat containing protein B" evidence="6">
    <location>
        <begin position="507"/>
        <end position="581"/>
    </location>
</feature>
<dbReference type="GO" id="GO:0005576">
    <property type="term" value="C:extracellular region"/>
    <property type="evidence" value="ECO:0007669"/>
    <property type="project" value="UniProtKB-SubCell"/>
</dbReference>
<feature type="domain" description="SD-repeat containing protein B" evidence="6">
    <location>
        <begin position="856"/>
        <end position="950"/>
    </location>
</feature>
<dbReference type="Pfam" id="PF17210">
    <property type="entry name" value="SdrD_B"/>
    <property type="match status" value="8"/>
</dbReference>
<feature type="domain" description="SD-repeat containing protein B" evidence="6">
    <location>
        <begin position="965"/>
        <end position="1043"/>
    </location>
</feature>
<evidence type="ECO:0000256" key="1">
    <source>
        <dbReference type="ARBA" id="ARBA00004613"/>
    </source>
</evidence>
<gene>
    <name evidence="7" type="ORF">C5Y83_22710</name>
</gene>
<dbReference type="InterPro" id="IPR033764">
    <property type="entry name" value="Sdr_B"/>
</dbReference>
<evidence type="ECO:0000259" key="6">
    <source>
        <dbReference type="Pfam" id="PF17210"/>
    </source>
</evidence>
<dbReference type="Proteomes" id="UP000238322">
    <property type="component" value="Unassembled WGS sequence"/>
</dbReference>
<accession>A0A2S8FFT1</accession>
<organism evidence="7 8">
    <name type="scientific">Blastopirellula marina</name>
    <dbReference type="NCBI Taxonomy" id="124"/>
    <lineage>
        <taxon>Bacteria</taxon>
        <taxon>Pseudomonadati</taxon>
        <taxon>Planctomycetota</taxon>
        <taxon>Planctomycetia</taxon>
        <taxon>Pirellulales</taxon>
        <taxon>Pirellulaceae</taxon>
        <taxon>Blastopirellula</taxon>
    </lineage>
</organism>
<comment type="subcellular location">
    <subcellularLocation>
        <location evidence="1">Secreted</location>
    </subcellularLocation>
</comment>
<dbReference type="EMBL" id="PUHY01000013">
    <property type="protein sequence ID" value="PQO31012.1"/>
    <property type="molecule type" value="Genomic_DNA"/>
</dbReference>
<keyword evidence="3" id="KW-0964">Secreted</keyword>
<comment type="similarity">
    <text evidence="2">Belongs to the serine-aspartate repeat-containing protein (SDr) family.</text>
</comment>
<feature type="domain" description="SD-repeat containing protein B" evidence="6">
    <location>
        <begin position="615"/>
        <end position="691"/>
    </location>
</feature>
<evidence type="ECO:0000313" key="8">
    <source>
        <dbReference type="Proteomes" id="UP000238322"/>
    </source>
</evidence>
<dbReference type="OrthoDB" id="254354at2"/>
<dbReference type="Gene3D" id="2.60.40.10">
    <property type="entry name" value="Immunoglobulins"/>
    <property type="match status" value="9"/>
</dbReference>
<evidence type="ECO:0000256" key="3">
    <source>
        <dbReference type="ARBA" id="ARBA00022525"/>
    </source>
</evidence>